<evidence type="ECO:0000256" key="1">
    <source>
        <dbReference type="ARBA" id="ARBA00022490"/>
    </source>
</evidence>
<accession>A0A8H3F3P3</accession>
<evidence type="ECO:0000313" key="8">
    <source>
        <dbReference type="Proteomes" id="UP000664169"/>
    </source>
</evidence>
<feature type="compositionally biased region" description="Acidic residues" evidence="6">
    <location>
        <begin position="30"/>
        <end position="49"/>
    </location>
</feature>
<comment type="function">
    <text evidence="5">Component of the eukaryotic translation initiation factor 3 (eIF-3) complex, which is involved in protein synthesis of a specialized repertoire of mRNAs and, together with other initiation factors, stimulates binding of mRNA and methionyl-tRNAi to the 40S ribosome. The eIF-3 complex specifically targets and initiates translation of a subset of mRNAs involved in cell proliferation.</text>
</comment>
<feature type="compositionally biased region" description="Basic and acidic residues" evidence="6">
    <location>
        <begin position="222"/>
        <end position="233"/>
    </location>
</feature>
<dbReference type="GO" id="GO:0005852">
    <property type="term" value="C:eukaryotic translation initiation factor 3 complex"/>
    <property type="evidence" value="ECO:0007669"/>
    <property type="project" value="UniProtKB-UniRule"/>
</dbReference>
<organism evidence="7 8">
    <name type="scientific">Gomphillus americanus</name>
    <dbReference type="NCBI Taxonomy" id="1940652"/>
    <lineage>
        <taxon>Eukaryota</taxon>
        <taxon>Fungi</taxon>
        <taxon>Dikarya</taxon>
        <taxon>Ascomycota</taxon>
        <taxon>Pezizomycotina</taxon>
        <taxon>Lecanoromycetes</taxon>
        <taxon>OSLEUM clade</taxon>
        <taxon>Ostropomycetidae</taxon>
        <taxon>Ostropales</taxon>
        <taxon>Graphidaceae</taxon>
        <taxon>Gomphilloideae</taxon>
        <taxon>Gomphillus</taxon>
    </lineage>
</organism>
<dbReference type="GO" id="GO:0003743">
    <property type="term" value="F:translation initiation factor activity"/>
    <property type="evidence" value="ECO:0007669"/>
    <property type="project" value="UniProtKB-UniRule"/>
</dbReference>
<feature type="compositionally biased region" description="Basic and acidic residues" evidence="6">
    <location>
        <begin position="104"/>
        <end position="119"/>
    </location>
</feature>
<dbReference type="EMBL" id="CAJPDQ010000011">
    <property type="protein sequence ID" value="CAF9916590.1"/>
    <property type="molecule type" value="Genomic_DNA"/>
</dbReference>
<dbReference type="PANTHER" id="PTHR21681">
    <property type="entry name" value="EUKARYOTIC TRANSLATION INITIATION FACTOR 3 SUBUNIT J"/>
    <property type="match status" value="1"/>
</dbReference>
<keyword evidence="2 5" id="KW-0396">Initiation factor</keyword>
<evidence type="ECO:0000256" key="5">
    <source>
        <dbReference type="HAMAP-Rule" id="MF_03009"/>
    </source>
</evidence>
<dbReference type="PANTHER" id="PTHR21681:SF0">
    <property type="entry name" value="EUKARYOTIC TRANSLATION INITIATION FACTOR 3 SUBUNIT J"/>
    <property type="match status" value="1"/>
</dbReference>
<keyword evidence="8" id="KW-1185">Reference proteome</keyword>
<dbReference type="InterPro" id="IPR023194">
    <property type="entry name" value="eIF3-like_dom_sf"/>
</dbReference>
<dbReference type="GO" id="GO:0033290">
    <property type="term" value="C:eukaryotic 48S preinitiation complex"/>
    <property type="evidence" value="ECO:0007669"/>
    <property type="project" value="UniProtKB-UniRule"/>
</dbReference>
<evidence type="ECO:0000256" key="3">
    <source>
        <dbReference type="ARBA" id="ARBA00022917"/>
    </source>
</evidence>
<dbReference type="OrthoDB" id="20381at2759"/>
<feature type="compositionally biased region" description="Acidic residues" evidence="6">
    <location>
        <begin position="259"/>
        <end position="271"/>
    </location>
</feature>
<feature type="region of interest" description="Disordered" evidence="6">
    <location>
        <begin position="222"/>
        <end position="271"/>
    </location>
</feature>
<dbReference type="Pfam" id="PF08597">
    <property type="entry name" value="eIF3_subunit"/>
    <property type="match status" value="1"/>
</dbReference>
<evidence type="ECO:0000313" key="7">
    <source>
        <dbReference type="EMBL" id="CAF9916590.1"/>
    </source>
</evidence>
<feature type="compositionally biased region" description="Acidic residues" evidence="6">
    <location>
        <begin position="93"/>
        <end position="103"/>
    </location>
</feature>
<comment type="caution">
    <text evidence="7">The sequence shown here is derived from an EMBL/GenBank/DDBJ whole genome shotgun (WGS) entry which is preliminary data.</text>
</comment>
<comment type="subcellular location">
    <subcellularLocation>
        <location evidence="5">Cytoplasm</location>
    </subcellularLocation>
</comment>
<dbReference type="GO" id="GO:0016282">
    <property type="term" value="C:eukaryotic 43S preinitiation complex"/>
    <property type="evidence" value="ECO:0007669"/>
    <property type="project" value="UniProtKB-UniRule"/>
</dbReference>
<sequence>MPPKKWEDEEDSTPPSSPPQPAITRRSKFEDEEDSDVADDWEAAEDSEVEQEKAKQAAAAKAKADAEAAANKKTKSQRIEDRRQANLQKRLEEEEDDSEEEDDAERRSRLRRTEQEADLKHAQDLFADIGVKDRSGPKAIVSLDPNDPSKSIDLSTLPLFNPVTKDQFYNLRETLAPILTKNSSKAQYSLFLQEFVKSVSKELPSEQIKKIASGLTTLSNEKMKEEKAAEKGGKKSKAAKSKTTLNANRDLSSRADVTAYDEDGLDDGDFM</sequence>
<dbReference type="Gene3D" id="1.10.246.60">
    <property type="entry name" value="Eukaryotic translation initiation factor 3 like domains"/>
    <property type="match status" value="1"/>
</dbReference>
<dbReference type="Proteomes" id="UP000664169">
    <property type="component" value="Unassembled WGS sequence"/>
</dbReference>
<keyword evidence="3 5" id="KW-0648">Protein biosynthesis</keyword>
<keyword evidence="1 5" id="KW-0963">Cytoplasm</keyword>
<name>A0A8H3F3P3_9LECA</name>
<dbReference type="GO" id="GO:0001732">
    <property type="term" value="P:formation of cytoplasmic translation initiation complex"/>
    <property type="evidence" value="ECO:0007669"/>
    <property type="project" value="UniProtKB-UniRule"/>
</dbReference>
<dbReference type="HAMAP" id="MF_03009">
    <property type="entry name" value="eIF3j"/>
    <property type="match status" value="1"/>
</dbReference>
<feature type="region of interest" description="Disordered" evidence="6">
    <location>
        <begin position="1"/>
        <end position="119"/>
    </location>
</feature>
<protein>
    <recommendedName>
        <fullName evidence="5">Eukaryotic translation initiation factor 3 subunit J</fullName>
        <shortName evidence="5">eIF3j</shortName>
    </recommendedName>
    <alternativeName>
        <fullName evidence="5">Eukaryotic translation initiation factor 3 30 kDa subunit homolog</fullName>
        <shortName evidence="5">eIF-3 30 kDa subunit homolog</shortName>
    </alternativeName>
</protein>
<comment type="similarity">
    <text evidence="5">Belongs to the eIF-3 subunit J family.</text>
</comment>
<gene>
    <name evidence="5" type="primary">HCR1</name>
    <name evidence="7" type="ORF">GOMPHAMPRED_001053</name>
</gene>
<evidence type="ECO:0000256" key="2">
    <source>
        <dbReference type="ARBA" id="ARBA00022540"/>
    </source>
</evidence>
<dbReference type="InterPro" id="IPR013906">
    <property type="entry name" value="eIF3j"/>
</dbReference>
<dbReference type="FunFam" id="1.10.246.60:FF:000003">
    <property type="entry name" value="Eukaryotic translation initiation factor 3 subunit J"/>
    <property type="match status" value="1"/>
</dbReference>
<comment type="subunit">
    <text evidence="5">Component of the eukaryotic translation initiation factor 3 (eIF-3) complex.</text>
</comment>
<evidence type="ECO:0000256" key="6">
    <source>
        <dbReference type="SAM" id="MobiDB-lite"/>
    </source>
</evidence>
<feature type="compositionally biased region" description="Low complexity" evidence="6">
    <location>
        <begin position="56"/>
        <end position="71"/>
    </location>
</feature>
<reference evidence="7" key="1">
    <citation type="submission" date="2021-03" db="EMBL/GenBank/DDBJ databases">
        <authorList>
            <person name="Tagirdzhanova G."/>
        </authorList>
    </citation>
    <scope>NUCLEOTIDE SEQUENCE</scope>
</reference>
<dbReference type="AlphaFoldDB" id="A0A8H3F3P3"/>
<evidence type="ECO:0000256" key="4">
    <source>
        <dbReference type="ARBA" id="ARBA00023054"/>
    </source>
</evidence>
<feature type="compositionally biased region" description="Basic and acidic residues" evidence="6">
    <location>
        <begin position="77"/>
        <end position="92"/>
    </location>
</feature>
<keyword evidence="4" id="KW-0175">Coiled coil</keyword>
<proteinExistence type="inferred from homology"/>